<feature type="domain" description="CheR-type methyltransferase" evidence="6">
    <location>
        <begin position="1"/>
        <end position="275"/>
    </location>
</feature>
<evidence type="ECO:0000256" key="4">
    <source>
        <dbReference type="ARBA" id="ARBA00022679"/>
    </source>
</evidence>
<keyword evidence="5" id="KW-0949">S-adenosyl-L-methionine</keyword>
<dbReference type="InterPro" id="IPR029063">
    <property type="entry name" value="SAM-dependent_MTases_sf"/>
</dbReference>
<reference evidence="7 8" key="1">
    <citation type="submission" date="2019-03" db="EMBL/GenBank/DDBJ databases">
        <title>Subsurface microbial communities from deep shales in Ohio and West Virginia, USA.</title>
        <authorList>
            <person name="Wrighton K."/>
        </authorList>
    </citation>
    <scope>NUCLEOTIDE SEQUENCE [LARGE SCALE GENOMIC DNA]</scope>
    <source>
        <strain evidence="7 8">MSL 6dP</strain>
    </source>
</reference>
<evidence type="ECO:0000313" key="8">
    <source>
        <dbReference type="Proteomes" id="UP000295832"/>
    </source>
</evidence>
<accession>A0A4R8H382</accession>
<dbReference type="Pfam" id="PF01739">
    <property type="entry name" value="CheR"/>
    <property type="match status" value="1"/>
</dbReference>
<dbReference type="GO" id="GO:0032259">
    <property type="term" value="P:methylation"/>
    <property type="evidence" value="ECO:0007669"/>
    <property type="project" value="UniProtKB-KW"/>
</dbReference>
<dbReference type="Gene3D" id="3.40.50.150">
    <property type="entry name" value="Vaccinia Virus protein VP39"/>
    <property type="match status" value="1"/>
</dbReference>
<dbReference type="PANTHER" id="PTHR24422:SF19">
    <property type="entry name" value="CHEMOTAXIS PROTEIN METHYLTRANSFERASE"/>
    <property type="match status" value="1"/>
</dbReference>
<dbReference type="PRINTS" id="PR00996">
    <property type="entry name" value="CHERMTFRASE"/>
</dbReference>
<dbReference type="STRING" id="926561.GCA_000379025_01732"/>
<proteinExistence type="predicted"/>
<comment type="caution">
    <text evidence="7">The sequence shown here is derived from an EMBL/GenBank/DDBJ whole genome shotgun (WGS) entry which is preliminary data.</text>
</comment>
<dbReference type="InterPro" id="IPR000780">
    <property type="entry name" value="CheR_MeTrfase"/>
</dbReference>
<dbReference type="EC" id="2.1.1.80" evidence="2"/>
<dbReference type="PANTHER" id="PTHR24422">
    <property type="entry name" value="CHEMOTAXIS PROTEIN METHYLTRANSFERASE"/>
    <property type="match status" value="1"/>
</dbReference>
<keyword evidence="8" id="KW-1185">Reference proteome</keyword>
<keyword evidence="4 7" id="KW-0808">Transferase</keyword>
<dbReference type="InterPro" id="IPR050903">
    <property type="entry name" value="Bact_Chemotaxis_MeTrfase"/>
</dbReference>
<dbReference type="EMBL" id="SOEG01000003">
    <property type="protein sequence ID" value="TDX53200.1"/>
    <property type="molecule type" value="Genomic_DNA"/>
</dbReference>
<comment type="catalytic activity">
    <reaction evidence="1">
        <text>L-glutamyl-[protein] + S-adenosyl-L-methionine = [protein]-L-glutamate 5-O-methyl ester + S-adenosyl-L-homocysteine</text>
        <dbReference type="Rhea" id="RHEA:24452"/>
        <dbReference type="Rhea" id="RHEA-COMP:10208"/>
        <dbReference type="Rhea" id="RHEA-COMP:10311"/>
        <dbReference type="ChEBI" id="CHEBI:29973"/>
        <dbReference type="ChEBI" id="CHEBI:57856"/>
        <dbReference type="ChEBI" id="CHEBI:59789"/>
        <dbReference type="ChEBI" id="CHEBI:82795"/>
        <dbReference type="EC" id="2.1.1.80"/>
    </reaction>
</comment>
<evidence type="ECO:0000256" key="2">
    <source>
        <dbReference type="ARBA" id="ARBA00012534"/>
    </source>
</evidence>
<dbReference type="PROSITE" id="PS50123">
    <property type="entry name" value="CHER"/>
    <property type="match status" value="1"/>
</dbReference>
<dbReference type="SMART" id="SM00138">
    <property type="entry name" value="MeTrc"/>
    <property type="match status" value="1"/>
</dbReference>
<gene>
    <name evidence="7" type="ORF">C7959_10352</name>
</gene>
<evidence type="ECO:0000313" key="7">
    <source>
        <dbReference type="EMBL" id="TDX53200.1"/>
    </source>
</evidence>
<evidence type="ECO:0000256" key="1">
    <source>
        <dbReference type="ARBA" id="ARBA00001541"/>
    </source>
</evidence>
<name>A0A4R8H382_9FIRM</name>
<dbReference type="InterPro" id="IPR022642">
    <property type="entry name" value="CheR_C"/>
</dbReference>
<dbReference type="CDD" id="cd02440">
    <property type="entry name" value="AdoMet_MTases"/>
    <property type="match status" value="1"/>
</dbReference>
<dbReference type="Gene3D" id="1.10.155.10">
    <property type="entry name" value="Chemotaxis receptor methyltransferase CheR, N-terminal domain"/>
    <property type="match status" value="1"/>
</dbReference>
<dbReference type="Proteomes" id="UP000295832">
    <property type="component" value="Unassembled WGS sequence"/>
</dbReference>
<dbReference type="InterPro" id="IPR026024">
    <property type="entry name" value="Chemotaxis_MeTrfase_CheR"/>
</dbReference>
<evidence type="ECO:0000256" key="5">
    <source>
        <dbReference type="ARBA" id="ARBA00022691"/>
    </source>
</evidence>
<dbReference type="SUPFAM" id="SSF47757">
    <property type="entry name" value="Chemotaxis receptor methyltransferase CheR, N-terminal domain"/>
    <property type="match status" value="1"/>
</dbReference>
<dbReference type="SUPFAM" id="SSF53335">
    <property type="entry name" value="S-adenosyl-L-methionine-dependent methyltransferases"/>
    <property type="match status" value="1"/>
</dbReference>
<evidence type="ECO:0000256" key="3">
    <source>
        <dbReference type="ARBA" id="ARBA00022603"/>
    </source>
</evidence>
<protein>
    <recommendedName>
        <fullName evidence="2">protein-glutamate O-methyltransferase</fullName>
        <ecNumber evidence="2">2.1.1.80</ecNumber>
    </recommendedName>
</protein>
<dbReference type="InterPro" id="IPR036804">
    <property type="entry name" value="CheR_N_sf"/>
</dbReference>
<dbReference type="Pfam" id="PF03705">
    <property type="entry name" value="CheR_N"/>
    <property type="match status" value="1"/>
</dbReference>
<evidence type="ECO:0000259" key="6">
    <source>
        <dbReference type="PROSITE" id="PS50123"/>
    </source>
</evidence>
<dbReference type="PIRSF" id="PIRSF000410">
    <property type="entry name" value="CheR"/>
    <property type="match status" value="1"/>
</dbReference>
<keyword evidence="3 7" id="KW-0489">Methyltransferase</keyword>
<dbReference type="GO" id="GO:0008983">
    <property type="term" value="F:protein-glutamate O-methyltransferase activity"/>
    <property type="evidence" value="ECO:0007669"/>
    <property type="project" value="UniProtKB-EC"/>
</dbReference>
<dbReference type="RefSeq" id="WP_134114813.1">
    <property type="nucleotide sequence ID" value="NZ_SOEG01000003.1"/>
</dbReference>
<sequence>MLKEYCISDRTFRKISQLVYNSIGIKLKKNKKAMLKSRLIGRLIELDLDNFDQYYKFLINSKEEFDNLINFVTTNVTSFFREDHHFDYLISKVLPELEDDKDRKKIRVWSAGCSSGEEAYSIAIVLSEYFNDQEWDCKVLATDINKSVLSKASQGIYSKEEVKYLPKYIINKYFKSIKEGYFKVKESIREKIVFKKVNLKPGSYYPIKSKLDFIFCRNVFIYFDHQTRKKISNKFYKLLREGGYLFLGNSDTMFAIDSFDKKWRVANITTYQKLD</sequence>
<dbReference type="InterPro" id="IPR022641">
    <property type="entry name" value="CheR_N"/>
</dbReference>
<organism evidence="7 8">
    <name type="scientific">Orenia marismortui</name>
    <dbReference type="NCBI Taxonomy" id="46469"/>
    <lineage>
        <taxon>Bacteria</taxon>
        <taxon>Bacillati</taxon>
        <taxon>Bacillota</taxon>
        <taxon>Clostridia</taxon>
        <taxon>Halanaerobiales</taxon>
        <taxon>Halobacteroidaceae</taxon>
        <taxon>Orenia</taxon>
    </lineage>
</organism>
<dbReference type="AlphaFoldDB" id="A0A4R8H382"/>